<dbReference type="GO" id="GO:0003676">
    <property type="term" value="F:nucleic acid binding"/>
    <property type="evidence" value="ECO:0007669"/>
    <property type="project" value="InterPro"/>
</dbReference>
<dbReference type="CDD" id="cd09276">
    <property type="entry name" value="Rnase_HI_RT_non_LTR"/>
    <property type="match status" value="1"/>
</dbReference>
<dbReference type="InterPro" id="IPR002156">
    <property type="entry name" value="RNaseH_domain"/>
</dbReference>
<evidence type="ECO:0000313" key="3">
    <source>
        <dbReference type="Ensembl" id="ENSNFUP00015048518.1"/>
    </source>
</evidence>
<feature type="domain" description="Reverse transcriptase" evidence="1">
    <location>
        <begin position="91"/>
        <end position="360"/>
    </location>
</feature>
<dbReference type="InterPro" id="IPR000477">
    <property type="entry name" value="RT_dom"/>
</dbReference>
<dbReference type="InterPro" id="IPR043502">
    <property type="entry name" value="DNA/RNA_pol_sf"/>
</dbReference>
<feature type="domain" description="RNase H type-1" evidence="2">
    <location>
        <begin position="570"/>
        <end position="702"/>
    </location>
</feature>
<dbReference type="GO" id="GO:0004523">
    <property type="term" value="F:RNA-DNA hybrid ribonuclease activity"/>
    <property type="evidence" value="ECO:0007669"/>
    <property type="project" value="InterPro"/>
</dbReference>
<organism evidence="3 4">
    <name type="scientific">Nothobranchius furzeri</name>
    <name type="common">Turquoise killifish</name>
    <dbReference type="NCBI Taxonomy" id="105023"/>
    <lineage>
        <taxon>Eukaryota</taxon>
        <taxon>Metazoa</taxon>
        <taxon>Chordata</taxon>
        <taxon>Craniata</taxon>
        <taxon>Vertebrata</taxon>
        <taxon>Euteleostomi</taxon>
        <taxon>Actinopterygii</taxon>
        <taxon>Neopterygii</taxon>
        <taxon>Teleostei</taxon>
        <taxon>Neoteleostei</taxon>
        <taxon>Acanthomorphata</taxon>
        <taxon>Ovalentaria</taxon>
        <taxon>Atherinomorphae</taxon>
        <taxon>Cyprinodontiformes</taxon>
        <taxon>Nothobranchiidae</taxon>
        <taxon>Nothobranchius</taxon>
    </lineage>
</organism>
<dbReference type="Pfam" id="PF00078">
    <property type="entry name" value="RVT_1"/>
    <property type="match status" value="1"/>
</dbReference>
<evidence type="ECO:0000259" key="2">
    <source>
        <dbReference type="PROSITE" id="PS50879"/>
    </source>
</evidence>
<name>A0A8C6VY57_NOTFU</name>
<dbReference type="InterPro" id="IPR036397">
    <property type="entry name" value="RNaseH_sf"/>
</dbReference>
<dbReference type="PANTHER" id="PTHR19446">
    <property type="entry name" value="REVERSE TRANSCRIPTASES"/>
    <property type="match status" value="1"/>
</dbReference>
<reference evidence="3" key="1">
    <citation type="submission" date="2014-08" db="EMBL/GenBank/DDBJ databases">
        <authorList>
            <person name="Senf B."/>
            <person name="Petzold A."/>
            <person name="Downie B.R."/>
            <person name="Koch P."/>
            <person name="Platzer M."/>
        </authorList>
    </citation>
    <scope>NUCLEOTIDE SEQUENCE [LARGE SCALE GENOMIC DNA]</scope>
    <source>
        <strain evidence="3">GRZ</strain>
    </source>
</reference>
<dbReference type="PROSITE" id="PS50879">
    <property type="entry name" value="RNASE_H_1"/>
    <property type="match status" value="1"/>
</dbReference>
<sequence length="734" mass="85186">MLAKTFIKINSDDNLSEDRWRRREETRKTNIVEDDGGRRLTTIDIPFTVFELERAMGRTKVTSSGKDDINYEMLKHLGEKMKGRLLELYNKVWEKGKLPKNWKEAVVIPIIKPGKDPSIPENYRLIALMSHMGKVTERMITDRLNYYLESRNLLMKYQNGFRTGRGTREAIVSLENDIRKAQNNKESLVIVYFDIEKAYDMVWKEGLLIKLKRLGIEGRTYDWIKDCLFNRYIQIKIGDRLSEGYRVDNGMPQGSVISPVLFSFMINDAFEDIGYDVGKALFAVDGILWKRGRNIQYLQKKIQEAIIKVENWSFEWGFKFSVDKTKGMVFTKKINVKIELKLYRDPLAQVHSFRYLGVIFDERLIWKENISNIVERCKKVINFMRCLRSNDWGASTKALKQVYIAMIRPVIDYGSVVYSSASKTLLKKIEVIHSQALRICCGAMKTTPIVSLQVEMGEMPLTLRFKLLKLNYWVCVQGSTVDKHMVKGEMKVGGQCFNGQNESMVWMSCRLAEAFKLNDMVVLKKFLYSPTPFWLFPKVIIDFHIHNVIKIRKGVGNWDNVVEERLNDAHQLFIPVYTDGSRESGNLTGFSFWIPKFSKYHKSRPSNNLSVYTVEMLAISFSLQWIEQNGVRKSIICSNSMSVLLSIKEMPADKRSDILYEIFECLFRLMKTDSEVRLMWVPAHSGVEGNEIADYYAKQATKLDTMMEVPYSVAEVKSLVTYCNPRFYESSRSP</sequence>
<protein>
    <recommendedName>
        <fullName evidence="5">Reverse transcriptase domain-containing protein</fullName>
    </recommendedName>
</protein>
<dbReference type="AlphaFoldDB" id="A0A8C6VY57"/>
<dbReference type="Gene3D" id="3.30.420.10">
    <property type="entry name" value="Ribonuclease H-like superfamily/Ribonuclease H"/>
    <property type="match status" value="1"/>
</dbReference>
<dbReference type="SUPFAM" id="SSF53098">
    <property type="entry name" value="Ribonuclease H-like"/>
    <property type="match status" value="1"/>
</dbReference>
<proteinExistence type="predicted"/>
<accession>A0A8C6VY57</accession>
<dbReference type="PROSITE" id="PS50878">
    <property type="entry name" value="RT_POL"/>
    <property type="match status" value="1"/>
</dbReference>
<reference evidence="3" key="3">
    <citation type="submission" date="2025-09" db="UniProtKB">
        <authorList>
            <consortium name="Ensembl"/>
        </authorList>
    </citation>
    <scope>IDENTIFICATION</scope>
</reference>
<dbReference type="Proteomes" id="UP000694548">
    <property type="component" value="Chromosome sgr16"/>
</dbReference>
<dbReference type="CDD" id="cd01650">
    <property type="entry name" value="RT_nLTR_like"/>
    <property type="match status" value="1"/>
</dbReference>
<keyword evidence="4" id="KW-1185">Reference proteome</keyword>
<dbReference type="Pfam" id="PF00075">
    <property type="entry name" value="RNase_H"/>
    <property type="match status" value="1"/>
</dbReference>
<dbReference type="Ensembl" id="ENSNFUT00015050627.1">
    <property type="protein sequence ID" value="ENSNFUP00015048518.1"/>
    <property type="gene ID" value="ENSNFUG00015022851.1"/>
</dbReference>
<evidence type="ECO:0000259" key="1">
    <source>
        <dbReference type="PROSITE" id="PS50878"/>
    </source>
</evidence>
<dbReference type="GeneTree" id="ENSGT01060000248530"/>
<reference evidence="3" key="2">
    <citation type="submission" date="2025-08" db="UniProtKB">
        <authorList>
            <consortium name="Ensembl"/>
        </authorList>
    </citation>
    <scope>IDENTIFICATION</scope>
</reference>
<evidence type="ECO:0008006" key="5">
    <source>
        <dbReference type="Google" id="ProtNLM"/>
    </source>
</evidence>
<dbReference type="GO" id="GO:0006259">
    <property type="term" value="P:DNA metabolic process"/>
    <property type="evidence" value="ECO:0007669"/>
    <property type="project" value="UniProtKB-ARBA"/>
</dbReference>
<dbReference type="SUPFAM" id="SSF56672">
    <property type="entry name" value="DNA/RNA polymerases"/>
    <property type="match status" value="1"/>
</dbReference>
<evidence type="ECO:0000313" key="4">
    <source>
        <dbReference type="Proteomes" id="UP000694548"/>
    </source>
</evidence>
<dbReference type="InterPro" id="IPR012337">
    <property type="entry name" value="RNaseH-like_sf"/>
</dbReference>